<feature type="domain" description="Smf/DprA SLOG" evidence="2">
    <location>
        <begin position="78"/>
        <end position="287"/>
    </location>
</feature>
<evidence type="ECO:0000259" key="3">
    <source>
        <dbReference type="Pfam" id="PF17782"/>
    </source>
</evidence>
<evidence type="ECO:0000256" key="1">
    <source>
        <dbReference type="ARBA" id="ARBA00006525"/>
    </source>
</evidence>
<dbReference type="InterPro" id="IPR057666">
    <property type="entry name" value="DrpA_SLOG"/>
</dbReference>
<dbReference type="RefSeq" id="WP_072915184.1">
    <property type="nucleotide sequence ID" value="NZ_FRAR01000019.1"/>
</dbReference>
<dbReference type="InterPro" id="IPR036388">
    <property type="entry name" value="WH-like_DNA-bd_sf"/>
</dbReference>
<sequence>MAKRQYWIYWQLLMPGSGRRLWQLIDHFGSPQEAWEASETDLAQVSFLDRQRAKTLVRRRETLHYDKLDQLLRKLQCQVITVEDEQYPALLRNIYDPPFALFVRGKLPNLDKIHLAMVGSRKASPYGLAAAESFACELARAGLVIVSGMARGIDSSAHQGALKGRGATVAVLGCGPDVVYPRENSLLMKQIMEQGTIITEFPPGTPPTAWHFPSRNRIISGLCKGLLVVEAAAKSGALITADFALEQGREVMAIPGNITNVKSAGANKLIRQGAVLVTRPAEVLEELGLGDSTPQQPDLIENKDALTGSEKIVFTALSHLPSTQEQIISHCQLPASEVAVALTMLEIKGLIRVLPGKMYVSAGL</sequence>
<dbReference type="Gene3D" id="3.40.50.450">
    <property type="match status" value="1"/>
</dbReference>
<reference evidence="5" key="1">
    <citation type="submission" date="2016-11" db="EMBL/GenBank/DDBJ databases">
        <authorList>
            <person name="Varghese N."/>
            <person name="Submissions S."/>
        </authorList>
    </citation>
    <scope>NUCLEOTIDE SEQUENCE [LARGE SCALE GENOMIC DNA]</scope>
    <source>
        <strain evidence="5">DSM 10349</strain>
    </source>
</reference>
<dbReference type="OrthoDB" id="9785707at2"/>
<dbReference type="Pfam" id="PF02481">
    <property type="entry name" value="DNA_processg_A"/>
    <property type="match status" value="1"/>
</dbReference>
<dbReference type="PANTHER" id="PTHR43022">
    <property type="entry name" value="PROTEIN SMF"/>
    <property type="match status" value="1"/>
</dbReference>
<keyword evidence="5" id="KW-1185">Reference proteome</keyword>
<evidence type="ECO:0000259" key="2">
    <source>
        <dbReference type="Pfam" id="PF02481"/>
    </source>
</evidence>
<dbReference type="EMBL" id="FRAR01000019">
    <property type="protein sequence ID" value="SHK65613.1"/>
    <property type="molecule type" value="Genomic_DNA"/>
</dbReference>
<name>A0A1M6U8W0_9FIRM</name>
<feature type="domain" description="DprA winged helix" evidence="3">
    <location>
        <begin position="303"/>
        <end position="357"/>
    </location>
</feature>
<evidence type="ECO:0000313" key="5">
    <source>
        <dbReference type="Proteomes" id="UP000183997"/>
    </source>
</evidence>
<dbReference type="PANTHER" id="PTHR43022:SF1">
    <property type="entry name" value="PROTEIN SMF"/>
    <property type="match status" value="1"/>
</dbReference>
<proteinExistence type="inferred from homology"/>
<dbReference type="GO" id="GO:0009294">
    <property type="term" value="P:DNA-mediated transformation"/>
    <property type="evidence" value="ECO:0007669"/>
    <property type="project" value="InterPro"/>
</dbReference>
<organism evidence="4 5">
    <name type="scientific">Desulforamulus aeronauticus DSM 10349</name>
    <dbReference type="NCBI Taxonomy" id="1121421"/>
    <lineage>
        <taxon>Bacteria</taxon>
        <taxon>Bacillati</taxon>
        <taxon>Bacillota</taxon>
        <taxon>Clostridia</taxon>
        <taxon>Eubacteriales</taxon>
        <taxon>Peptococcaceae</taxon>
        <taxon>Desulforamulus</taxon>
    </lineage>
</organism>
<dbReference type="AlphaFoldDB" id="A0A1M6U8W0"/>
<evidence type="ECO:0000313" key="4">
    <source>
        <dbReference type="EMBL" id="SHK65613.1"/>
    </source>
</evidence>
<gene>
    <name evidence="4" type="ORF">SAMN02745123_02645</name>
</gene>
<dbReference type="Pfam" id="PF17782">
    <property type="entry name" value="WHD_DprA"/>
    <property type="match status" value="1"/>
</dbReference>
<dbReference type="Gene3D" id="1.10.10.10">
    <property type="entry name" value="Winged helix-like DNA-binding domain superfamily/Winged helix DNA-binding domain"/>
    <property type="match status" value="1"/>
</dbReference>
<accession>A0A1M6U8W0</accession>
<dbReference type="Proteomes" id="UP000183997">
    <property type="component" value="Unassembled WGS sequence"/>
</dbReference>
<comment type="similarity">
    <text evidence="1">Belongs to the DprA/Smf family.</text>
</comment>
<dbReference type="InterPro" id="IPR041614">
    <property type="entry name" value="DprA_WH"/>
</dbReference>
<dbReference type="NCBIfam" id="TIGR00732">
    <property type="entry name" value="dprA"/>
    <property type="match status" value="1"/>
</dbReference>
<dbReference type="STRING" id="1121421.SAMN02745123_02645"/>
<dbReference type="InterPro" id="IPR003488">
    <property type="entry name" value="DprA"/>
</dbReference>
<dbReference type="SUPFAM" id="SSF102405">
    <property type="entry name" value="MCP/YpsA-like"/>
    <property type="match status" value="1"/>
</dbReference>
<protein>
    <submittedName>
        <fullName evidence="4">DNA protecting protein DprA</fullName>
    </submittedName>
</protein>